<dbReference type="HOGENOM" id="CLU_2442434_0_0_1"/>
<protein>
    <submittedName>
        <fullName evidence="1">Uncharacterized protein</fullName>
    </submittedName>
</protein>
<evidence type="ECO:0000313" key="2">
    <source>
        <dbReference type="Proteomes" id="UP000002748"/>
    </source>
</evidence>
<gene>
    <name evidence="1" type="ORF">A1Q1_06052</name>
</gene>
<organism evidence="1 2">
    <name type="scientific">Trichosporon asahii var. asahii (strain ATCC 90039 / CBS 2479 / JCM 2466 / KCTC 7840 / NBRC 103889/ NCYC 2677 / UAMH 7654)</name>
    <name type="common">Yeast</name>
    <dbReference type="NCBI Taxonomy" id="1186058"/>
    <lineage>
        <taxon>Eukaryota</taxon>
        <taxon>Fungi</taxon>
        <taxon>Dikarya</taxon>
        <taxon>Basidiomycota</taxon>
        <taxon>Agaricomycotina</taxon>
        <taxon>Tremellomycetes</taxon>
        <taxon>Trichosporonales</taxon>
        <taxon>Trichosporonaceae</taxon>
        <taxon>Trichosporon</taxon>
    </lineage>
</organism>
<name>J5SGH2_TRIAS</name>
<sequence length="90" mass="9538">MPPDTTPDSKSDTFTSVLPVVEDVLECVYNLAEGGDTTIDEVVTKQAREIQAQLNGMKAAATALPGGHISTQMIGELSNVFDAQTAERSL</sequence>
<dbReference type="KEGG" id="tasa:A1Q1_06052"/>
<reference evidence="1 2" key="1">
    <citation type="journal article" date="2012" name="Eukaryot. Cell">
        <title>Draft genome sequence of CBS 2479, the standard type strain of Trichosporon asahii.</title>
        <authorList>
            <person name="Yang R.Y."/>
            <person name="Li H.T."/>
            <person name="Zhu H."/>
            <person name="Zhou G.P."/>
            <person name="Wang M."/>
            <person name="Wang L."/>
        </authorList>
    </citation>
    <scope>NUCLEOTIDE SEQUENCE [LARGE SCALE GENOMIC DNA]</scope>
    <source>
        <strain evidence="2">ATCC 90039 / CBS 2479 / JCM 2466 / KCTC 7840 / NCYC 2677 / UAMH 7654</strain>
    </source>
</reference>
<dbReference type="EMBL" id="ALBS01000325">
    <property type="protein sequence ID" value="EJT45501.1"/>
    <property type="molecule type" value="Genomic_DNA"/>
</dbReference>
<dbReference type="RefSeq" id="XP_014176736.1">
    <property type="nucleotide sequence ID" value="XM_014321261.1"/>
</dbReference>
<dbReference type="Proteomes" id="UP000002748">
    <property type="component" value="Unassembled WGS sequence"/>
</dbReference>
<evidence type="ECO:0000313" key="1">
    <source>
        <dbReference type="EMBL" id="EJT45501.1"/>
    </source>
</evidence>
<dbReference type="AlphaFoldDB" id="J5SGH2"/>
<dbReference type="VEuPathDB" id="FungiDB:A1Q1_06052"/>
<accession>J5SGH2</accession>
<dbReference type="GeneID" id="25989564"/>
<proteinExistence type="predicted"/>
<comment type="caution">
    <text evidence="1">The sequence shown here is derived from an EMBL/GenBank/DDBJ whole genome shotgun (WGS) entry which is preliminary data.</text>
</comment>